<keyword evidence="3" id="KW-1185">Reference proteome</keyword>
<dbReference type="Proteomes" id="UP001595690">
    <property type="component" value="Unassembled WGS sequence"/>
</dbReference>
<sequence length="209" mass="23441">MAAPIPIQGRKSLPASTFGAHRDSGREHTTATTDVLTFDLSVEIRRPPAAVFALLSDIQDFEPIPRDTVVKTVKEPSGPTAVRTRRHEKVELAPFVWLHVENLVSEVDAPHLLAIDAHSSWMTAHLTYRIEPLGDGCVLRQHENLRLRVAAMARPVRRTRPAHTSAPAAQRHQDDSGRAVRLTSDPRPRVHEVLDRRWELGEGLVQQPW</sequence>
<name>A0ABV8C6I0_9PSEU</name>
<feature type="region of interest" description="Disordered" evidence="1">
    <location>
        <begin position="156"/>
        <end position="186"/>
    </location>
</feature>
<feature type="compositionally biased region" description="Basic and acidic residues" evidence="1">
    <location>
        <begin position="20"/>
        <end position="29"/>
    </location>
</feature>
<dbReference type="SUPFAM" id="SSF55961">
    <property type="entry name" value="Bet v1-like"/>
    <property type="match status" value="1"/>
</dbReference>
<evidence type="ECO:0000313" key="2">
    <source>
        <dbReference type="EMBL" id="MFC3897692.1"/>
    </source>
</evidence>
<comment type="caution">
    <text evidence="2">The sequence shown here is derived from an EMBL/GenBank/DDBJ whole genome shotgun (WGS) entry which is preliminary data.</text>
</comment>
<dbReference type="InterPro" id="IPR023393">
    <property type="entry name" value="START-like_dom_sf"/>
</dbReference>
<feature type="region of interest" description="Disordered" evidence="1">
    <location>
        <begin position="1"/>
        <end position="30"/>
    </location>
</feature>
<dbReference type="RefSeq" id="WP_382379176.1">
    <property type="nucleotide sequence ID" value="NZ_JBHRZI010000038.1"/>
</dbReference>
<evidence type="ECO:0000313" key="3">
    <source>
        <dbReference type="Proteomes" id="UP001595690"/>
    </source>
</evidence>
<proteinExistence type="predicted"/>
<accession>A0ABV8C6I0</accession>
<feature type="compositionally biased region" description="Basic and acidic residues" evidence="1">
    <location>
        <begin position="171"/>
        <end position="186"/>
    </location>
</feature>
<reference evidence="3" key="1">
    <citation type="journal article" date="2019" name="Int. J. Syst. Evol. Microbiol.">
        <title>The Global Catalogue of Microorganisms (GCM) 10K type strain sequencing project: providing services to taxonomists for standard genome sequencing and annotation.</title>
        <authorList>
            <consortium name="The Broad Institute Genomics Platform"/>
            <consortium name="The Broad Institute Genome Sequencing Center for Infectious Disease"/>
            <person name="Wu L."/>
            <person name="Ma J."/>
        </authorList>
    </citation>
    <scope>NUCLEOTIDE SEQUENCE [LARGE SCALE GENOMIC DNA]</scope>
    <source>
        <strain evidence="3">CGMCC 4.7405</strain>
    </source>
</reference>
<gene>
    <name evidence="2" type="ORF">ACFOWZ_40005</name>
</gene>
<organism evidence="2 3">
    <name type="scientific">Lentzea rhizosphaerae</name>
    <dbReference type="NCBI Taxonomy" id="2041025"/>
    <lineage>
        <taxon>Bacteria</taxon>
        <taxon>Bacillati</taxon>
        <taxon>Actinomycetota</taxon>
        <taxon>Actinomycetes</taxon>
        <taxon>Pseudonocardiales</taxon>
        <taxon>Pseudonocardiaceae</taxon>
        <taxon>Lentzea</taxon>
    </lineage>
</organism>
<protein>
    <submittedName>
        <fullName evidence="2">SRPBCC family protein</fullName>
    </submittedName>
</protein>
<dbReference type="Pfam" id="PF10604">
    <property type="entry name" value="Polyketide_cyc2"/>
    <property type="match status" value="1"/>
</dbReference>
<dbReference type="InterPro" id="IPR019587">
    <property type="entry name" value="Polyketide_cyclase/dehydratase"/>
</dbReference>
<evidence type="ECO:0000256" key="1">
    <source>
        <dbReference type="SAM" id="MobiDB-lite"/>
    </source>
</evidence>
<dbReference type="EMBL" id="JBHRZI010000038">
    <property type="protein sequence ID" value="MFC3897692.1"/>
    <property type="molecule type" value="Genomic_DNA"/>
</dbReference>
<dbReference type="Gene3D" id="3.30.530.20">
    <property type="match status" value="1"/>
</dbReference>